<feature type="transmembrane region" description="Helical" evidence="2">
    <location>
        <begin position="60"/>
        <end position="79"/>
    </location>
</feature>
<dbReference type="STRING" id="1838286.Verru16b_02145"/>
<reference evidence="3 4" key="1">
    <citation type="submission" date="2016-06" db="EMBL/GenBank/DDBJ databases">
        <title>Three novel species with peptidoglycan cell walls form the new genus Lacunisphaera gen. nov. in the family Opitutaceae of the verrucomicrobial subdivision 4.</title>
        <authorList>
            <person name="Rast P."/>
            <person name="Gloeckner I."/>
            <person name="Jogler M."/>
            <person name="Boedeker C."/>
            <person name="Jeske O."/>
            <person name="Wiegand S."/>
            <person name="Reinhardt R."/>
            <person name="Schumann P."/>
            <person name="Rohde M."/>
            <person name="Spring S."/>
            <person name="Gloeckner F.O."/>
            <person name="Jogler C."/>
        </authorList>
    </citation>
    <scope>NUCLEOTIDE SEQUENCE [LARGE SCALE GENOMIC DNA]</scope>
    <source>
        <strain evidence="3 4">IG16b</strain>
    </source>
</reference>
<protein>
    <submittedName>
        <fullName evidence="3">Uncharacterized protein</fullName>
    </submittedName>
</protein>
<dbReference type="AlphaFoldDB" id="A0A1D8AW02"/>
<evidence type="ECO:0000256" key="2">
    <source>
        <dbReference type="SAM" id="Phobius"/>
    </source>
</evidence>
<keyword evidence="4" id="KW-1185">Reference proteome</keyword>
<evidence type="ECO:0000313" key="3">
    <source>
        <dbReference type="EMBL" id="AOS45069.1"/>
    </source>
</evidence>
<dbReference type="OrthoDB" id="197388at2"/>
<feature type="region of interest" description="Disordered" evidence="1">
    <location>
        <begin position="1"/>
        <end position="25"/>
    </location>
</feature>
<evidence type="ECO:0000256" key="1">
    <source>
        <dbReference type="SAM" id="MobiDB-lite"/>
    </source>
</evidence>
<proteinExistence type="predicted"/>
<dbReference type="RefSeq" id="WP_157772380.1">
    <property type="nucleotide sequence ID" value="NZ_CP016094.1"/>
</dbReference>
<dbReference type="Proteomes" id="UP000095228">
    <property type="component" value="Chromosome"/>
</dbReference>
<keyword evidence="2" id="KW-1133">Transmembrane helix</keyword>
<organism evidence="3 4">
    <name type="scientific">Lacunisphaera limnophila</name>
    <dbReference type="NCBI Taxonomy" id="1838286"/>
    <lineage>
        <taxon>Bacteria</taxon>
        <taxon>Pseudomonadati</taxon>
        <taxon>Verrucomicrobiota</taxon>
        <taxon>Opitutia</taxon>
        <taxon>Opitutales</taxon>
        <taxon>Opitutaceae</taxon>
        <taxon>Lacunisphaera</taxon>
    </lineage>
</organism>
<dbReference type="EMBL" id="CP016094">
    <property type="protein sequence ID" value="AOS45069.1"/>
    <property type="molecule type" value="Genomic_DNA"/>
</dbReference>
<gene>
    <name evidence="3" type="ORF">Verru16b_02145</name>
</gene>
<keyword evidence="2" id="KW-0812">Transmembrane</keyword>
<name>A0A1D8AW02_9BACT</name>
<accession>A0A1D8AW02</accession>
<keyword evidence="2" id="KW-0472">Membrane</keyword>
<evidence type="ECO:0000313" key="4">
    <source>
        <dbReference type="Proteomes" id="UP000095228"/>
    </source>
</evidence>
<dbReference type="KEGG" id="obg:Verru16b_02145"/>
<sequence length="113" mass="12680">MPTPPPEDPLDRLLDRWSSTPEPSPQLSAEIWQRIATSETRGTLEPGPWVTFGRWLERPAFAVGFVAACALLGLFLAELRIGQVQRERNAQLARSYLQLIDPLVDSAEPEKRS</sequence>